<protein>
    <recommendedName>
        <fullName evidence="3">Addiction module toxin RelE</fullName>
    </recommendedName>
</protein>
<dbReference type="RefSeq" id="WP_184386346.1">
    <property type="nucleotide sequence ID" value="NZ_JACIDJ010000008.1"/>
</dbReference>
<proteinExistence type="predicted"/>
<comment type="caution">
    <text evidence="1">The sequence shown here is derived from an EMBL/GenBank/DDBJ whole genome shotgun (WGS) entry which is preliminary data.</text>
</comment>
<reference evidence="1 2" key="1">
    <citation type="submission" date="2020-08" db="EMBL/GenBank/DDBJ databases">
        <title>Genomic Encyclopedia of Type Strains, Phase IV (KMG-IV): sequencing the most valuable type-strain genomes for metagenomic binning, comparative biology and taxonomic classification.</title>
        <authorList>
            <person name="Goeker M."/>
        </authorList>
    </citation>
    <scope>NUCLEOTIDE SEQUENCE [LARGE SCALE GENOMIC DNA]</scope>
    <source>
        <strain evidence="1 2">DSM 19979</strain>
    </source>
</reference>
<dbReference type="EMBL" id="JACIDJ010000008">
    <property type="protein sequence ID" value="MBB3900114.1"/>
    <property type="molecule type" value="Genomic_DNA"/>
</dbReference>
<dbReference type="AlphaFoldDB" id="A0A840AJ05"/>
<gene>
    <name evidence="1" type="ORF">GGQ83_003584</name>
</gene>
<name>A0A840AJ05_9PROT</name>
<evidence type="ECO:0000313" key="2">
    <source>
        <dbReference type="Proteomes" id="UP000553193"/>
    </source>
</evidence>
<dbReference type="Proteomes" id="UP000553193">
    <property type="component" value="Unassembled WGS sequence"/>
</dbReference>
<sequence>MHTVCELFSFRRAAKDAGMDADEVERLVTYLAGNPQAGDVIEGTGGCRKVRFARPGKGKSGGYRTVTFYTGPNIPVFLLTVFAKGEKVNLSKAERNDLAAMTGELVEEYRNRVRKVNTR</sequence>
<keyword evidence="2" id="KW-1185">Reference proteome</keyword>
<dbReference type="Pfam" id="PF06296">
    <property type="entry name" value="RelE"/>
    <property type="match status" value="1"/>
</dbReference>
<dbReference type="InterPro" id="IPR009387">
    <property type="entry name" value="HigB-2"/>
</dbReference>
<dbReference type="PIRSF" id="PIRSF039032">
    <property type="entry name" value="HigB-2"/>
    <property type="match status" value="1"/>
</dbReference>
<organism evidence="1 2">
    <name type="scientific">Roseococcus suduntuyensis</name>
    <dbReference type="NCBI Taxonomy" id="455361"/>
    <lineage>
        <taxon>Bacteria</taxon>
        <taxon>Pseudomonadati</taxon>
        <taxon>Pseudomonadota</taxon>
        <taxon>Alphaproteobacteria</taxon>
        <taxon>Acetobacterales</taxon>
        <taxon>Roseomonadaceae</taxon>
        <taxon>Roseococcus</taxon>
    </lineage>
</organism>
<accession>A0A840AJ05</accession>
<evidence type="ECO:0000313" key="1">
    <source>
        <dbReference type="EMBL" id="MBB3900114.1"/>
    </source>
</evidence>
<evidence type="ECO:0008006" key="3">
    <source>
        <dbReference type="Google" id="ProtNLM"/>
    </source>
</evidence>